<evidence type="ECO:0000313" key="5">
    <source>
        <dbReference type="Proteomes" id="UP000582646"/>
    </source>
</evidence>
<dbReference type="InterPro" id="IPR055797">
    <property type="entry name" value="DUF7373"/>
</dbReference>
<feature type="chain" id="PRO_5039675438" evidence="1">
    <location>
        <begin position="24"/>
        <end position="403"/>
    </location>
</feature>
<proteinExistence type="predicted"/>
<gene>
    <name evidence="4" type="ORF">HF999_15325</name>
</gene>
<feature type="signal peptide" evidence="1">
    <location>
        <begin position="1"/>
        <end position="23"/>
    </location>
</feature>
<keyword evidence="5" id="KW-1185">Reference proteome</keyword>
<name>A0A846X309_9ACTN</name>
<dbReference type="Pfam" id="PF24088">
    <property type="entry name" value="DUF7373"/>
    <property type="match status" value="1"/>
</dbReference>
<dbReference type="Pfam" id="PF24092">
    <property type="entry name" value="DUF7373_C"/>
    <property type="match status" value="1"/>
</dbReference>
<dbReference type="AlphaFoldDB" id="A0A846X309"/>
<dbReference type="PROSITE" id="PS51257">
    <property type="entry name" value="PROKAR_LIPOPROTEIN"/>
    <property type="match status" value="1"/>
</dbReference>
<accession>A0A846X309</accession>
<feature type="domain" description="DUF7373" evidence="3">
    <location>
        <begin position="307"/>
        <end position="396"/>
    </location>
</feature>
<comment type="caution">
    <text evidence="4">The sequence shown here is derived from an EMBL/GenBank/DDBJ whole genome shotgun (WGS) entry which is preliminary data.</text>
</comment>
<dbReference type="InterPro" id="IPR056463">
    <property type="entry name" value="DUF7373_C"/>
</dbReference>
<keyword evidence="1" id="KW-0732">Signal</keyword>
<organism evidence="4 5">
    <name type="scientific">Tsukamurella spumae</name>
    <dbReference type="NCBI Taxonomy" id="44753"/>
    <lineage>
        <taxon>Bacteria</taxon>
        <taxon>Bacillati</taxon>
        <taxon>Actinomycetota</taxon>
        <taxon>Actinomycetes</taxon>
        <taxon>Mycobacteriales</taxon>
        <taxon>Tsukamurellaceae</taxon>
        <taxon>Tsukamurella</taxon>
    </lineage>
</organism>
<reference evidence="4 5" key="1">
    <citation type="submission" date="2020-04" db="EMBL/GenBank/DDBJ databases">
        <title>MicrobeNet Type strains.</title>
        <authorList>
            <person name="Nicholson A.C."/>
        </authorList>
    </citation>
    <scope>NUCLEOTIDE SEQUENCE [LARGE SCALE GENOMIC DNA]</scope>
    <source>
        <strain evidence="4 5">DSM 44113</strain>
    </source>
</reference>
<evidence type="ECO:0000259" key="2">
    <source>
        <dbReference type="Pfam" id="PF24088"/>
    </source>
</evidence>
<sequence length="403" mass="41730">MGRRRTPLTIAIAAVAVTLSACSTVTGTAVPDPSVAAKFKLNTGGFPTSPRKVEAGNALDAWQQEGWRIASAVVTPWAFYPSLTKACSDNDDTAAPAFSAATLTKATAAMSTEQANIAGSNGYQTGFIACGDDKNKTRLRVGILRFTDEASAKRAVALIADKNPSEQHNVPANFPVRDATLTMLGANSAVGIASLTTMVARGNLVVVSGMMVPTAAGGPTAATVFDVVGKAMAAQVAKLGDYRQTPFTLAQGQSVIPAVPMDDDGIMGLTAPPSEAQGASGLSSKTAPLDGWGDAHTYTLNSHETIDGLERFGRAALNVVLRFTDDKASAEYMSQMYSGVKQPIAGISGQFGGCMAVPLANTAQTATFCVVRSGRYVGTAYSRTAEQAQQSASATYLRLKGAK</sequence>
<evidence type="ECO:0000259" key="3">
    <source>
        <dbReference type="Pfam" id="PF24092"/>
    </source>
</evidence>
<dbReference type="RefSeq" id="WP_168546724.1">
    <property type="nucleotide sequence ID" value="NZ_BAAAKS010000002.1"/>
</dbReference>
<evidence type="ECO:0000313" key="4">
    <source>
        <dbReference type="EMBL" id="NKY19734.1"/>
    </source>
</evidence>
<evidence type="ECO:0000256" key="1">
    <source>
        <dbReference type="SAM" id="SignalP"/>
    </source>
</evidence>
<feature type="domain" description="DUF7373" evidence="2">
    <location>
        <begin position="55"/>
        <end position="246"/>
    </location>
</feature>
<dbReference type="EMBL" id="JAAXOQ010000021">
    <property type="protein sequence ID" value="NKY19734.1"/>
    <property type="molecule type" value="Genomic_DNA"/>
</dbReference>
<dbReference type="Proteomes" id="UP000582646">
    <property type="component" value="Unassembled WGS sequence"/>
</dbReference>
<protein>
    <submittedName>
        <fullName evidence="4">Uncharacterized protein</fullName>
    </submittedName>
</protein>